<feature type="transmembrane region" description="Helical" evidence="8">
    <location>
        <begin position="274"/>
        <end position="294"/>
    </location>
</feature>
<comment type="subcellular location">
    <subcellularLocation>
        <location evidence="1">Cell membrane</location>
        <topology evidence="1">Multi-pass membrane protein</topology>
    </subcellularLocation>
</comment>
<feature type="transmembrane region" description="Helical" evidence="8">
    <location>
        <begin position="165"/>
        <end position="193"/>
    </location>
</feature>
<evidence type="ECO:0000256" key="3">
    <source>
        <dbReference type="ARBA" id="ARBA00022676"/>
    </source>
</evidence>
<feature type="transmembrane region" description="Helical" evidence="8">
    <location>
        <begin position="91"/>
        <end position="111"/>
    </location>
</feature>
<keyword evidence="4" id="KW-0808">Transferase</keyword>
<protein>
    <recommendedName>
        <fullName evidence="9">Glycosyltransferase RgtA/B/C/D-like domain-containing protein</fullName>
    </recommendedName>
</protein>
<feature type="transmembrane region" description="Helical" evidence="8">
    <location>
        <begin position="118"/>
        <end position="135"/>
    </location>
</feature>
<feature type="transmembrane region" description="Helical" evidence="8">
    <location>
        <begin position="141"/>
        <end position="158"/>
    </location>
</feature>
<keyword evidence="2" id="KW-1003">Cell membrane</keyword>
<feature type="transmembrane region" description="Helical" evidence="8">
    <location>
        <begin position="205"/>
        <end position="224"/>
    </location>
</feature>
<dbReference type="Pfam" id="PF13231">
    <property type="entry name" value="PMT_2"/>
    <property type="match status" value="1"/>
</dbReference>
<evidence type="ECO:0000256" key="5">
    <source>
        <dbReference type="ARBA" id="ARBA00022692"/>
    </source>
</evidence>
<keyword evidence="6 8" id="KW-1133">Transmembrane helix</keyword>
<feature type="transmembrane region" description="Helical" evidence="8">
    <location>
        <begin position="315"/>
        <end position="338"/>
    </location>
</feature>
<evidence type="ECO:0000313" key="11">
    <source>
        <dbReference type="Proteomes" id="UP000178419"/>
    </source>
</evidence>
<name>A0A1F7Y2F1_9BACT</name>
<feature type="transmembrane region" description="Helical" evidence="8">
    <location>
        <begin position="231"/>
        <end position="254"/>
    </location>
</feature>
<organism evidence="10 11">
    <name type="scientific">Candidatus Woesebacteria bacterium RIFCSPHIGHO2_01_FULL_38_9</name>
    <dbReference type="NCBI Taxonomy" id="1802492"/>
    <lineage>
        <taxon>Bacteria</taxon>
        <taxon>Candidatus Woeseibacteriota</taxon>
    </lineage>
</organism>
<keyword evidence="7 8" id="KW-0472">Membrane</keyword>
<proteinExistence type="predicted"/>
<dbReference type="InterPro" id="IPR038731">
    <property type="entry name" value="RgtA/B/C-like"/>
</dbReference>
<accession>A0A1F7Y2F1</accession>
<dbReference type="InterPro" id="IPR050297">
    <property type="entry name" value="LipidA_mod_glycosyltrf_83"/>
</dbReference>
<keyword evidence="5 8" id="KW-0812">Transmembrane</keyword>
<reference evidence="10 11" key="1">
    <citation type="journal article" date="2016" name="Nat. Commun.">
        <title>Thousands of microbial genomes shed light on interconnected biogeochemical processes in an aquifer system.</title>
        <authorList>
            <person name="Anantharaman K."/>
            <person name="Brown C.T."/>
            <person name="Hug L.A."/>
            <person name="Sharon I."/>
            <person name="Castelle C.J."/>
            <person name="Probst A.J."/>
            <person name="Thomas B.C."/>
            <person name="Singh A."/>
            <person name="Wilkins M.J."/>
            <person name="Karaoz U."/>
            <person name="Brodie E.L."/>
            <person name="Williams K.H."/>
            <person name="Hubbard S.S."/>
            <person name="Banfield J.F."/>
        </authorList>
    </citation>
    <scope>NUCLEOTIDE SEQUENCE [LARGE SCALE GENOMIC DNA]</scope>
</reference>
<dbReference type="PANTHER" id="PTHR33908">
    <property type="entry name" value="MANNOSYLTRANSFERASE YKCB-RELATED"/>
    <property type="match status" value="1"/>
</dbReference>
<dbReference type="EMBL" id="MGGE01000014">
    <property type="protein sequence ID" value="OGM21497.1"/>
    <property type="molecule type" value="Genomic_DNA"/>
</dbReference>
<evidence type="ECO:0000256" key="2">
    <source>
        <dbReference type="ARBA" id="ARBA00022475"/>
    </source>
</evidence>
<evidence type="ECO:0000259" key="9">
    <source>
        <dbReference type="Pfam" id="PF13231"/>
    </source>
</evidence>
<dbReference type="GO" id="GO:0009103">
    <property type="term" value="P:lipopolysaccharide biosynthetic process"/>
    <property type="evidence" value="ECO:0007669"/>
    <property type="project" value="UniProtKB-ARBA"/>
</dbReference>
<evidence type="ECO:0000256" key="8">
    <source>
        <dbReference type="SAM" id="Phobius"/>
    </source>
</evidence>
<sequence length="474" mass="54528">MSYKNLLQRKYFFAVVLILIFASFLRFYKLNSLMAFIGDYGWYYLSARDFLLTGELPLVGIPSSVPILRQGAIFTWLLAGSLKIFNFHPVSGAYLTVLLGVLAVFLVYKVFSVWYGKRVGVVASLLAAVSPFIVMQDRGPFVVGPMFFLTLLVAWSYTKLRNGNLVNYLVLGFLLAIIYQFELASFILFPILFITSIWEGIELKWKNVLIFIFGLIVGLLPFIVRDLQQGVYLQTLGFLGWVVTKGIEGLLGIFSGDRNIFLFNPVIEFLKSFIFPKSLSYAAFLFLLSVFYYLKKLKKESNKLKFPDKLITVWFLVDIGGFFIRGIFSGAYMPLLYIPLLVLFSLTFNKFISDWGRVGWLILIMTAFVNIAFLFKTNFSSSNDRFITLRQRLEIVDLLHSQVGNKEFSLVYRGPSYQFASGDNHWRYLLWWKNNEPIKNANTNIGIFEYPYAPLARYEIIGDYGYVKIGVKYE</sequence>
<dbReference type="PANTHER" id="PTHR33908:SF11">
    <property type="entry name" value="MEMBRANE PROTEIN"/>
    <property type="match status" value="1"/>
</dbReference>
<evidence type="ECO:0000256" key="1">
    <source>
        <dbReference type="ARBA" id="ARBA00004651"/>
    </source>
</evidence>
<dbReference type="GO" id="GO:0005886">
    <property type="term" value="C:plasma membrane"/>
    <property type="evidence" value="ECO:0007669"/>
    <property type="project" value="UniProtKB-SubCell"/>
</dbReference>
<evidence type="ECO:0000313" key="10">
    <source>
        <dbReference type="EMBL" id="OGM21497.1"/>
    </source>
</evidence>
<keyword evidence="3" id="KW-0328">Glycosyltransferase</keyword>
<evidence type="ECO:0000256" key="7">
    <source>
        <dbReference type="ARBA" id="ARBA00023136"/>
    </source>
</evidence>
<gene>
    <name evidence="10" type="ORF">A2714_00035</name>
</gene>
<feature type="transmembrane region" description="Helical" evidence="8">
    <location>
        <begin position="12"/>
        <end position="28"/>
    </location>
</feature>
<dbReference type="Proteomes" id="UP000178419">
    <property type="component" value="Unassembled WGS sequence"/>
</dbReference>
<evidence type="ECO:0000256" key="4">
    <source>
        <dbReference type="ARBA" id="ARBA00022679"/>
    </source>
</evidence>
<feature type="transmembrane region" description="Helical" evidence="8">
    <location>
        <begin position="358"/>
        <end position="375"/>
    </location>
</feature>
<dbReference type="GO" id="GO:0016763">
    <property type="term" value="F:pentosyltransferase activity"/>
    <property type="evidence" value="ECO:0007669"/>
    <property type="project" value="TreeGrafter"/>
</dbReference>
<feature type="domain" description="Glycosyltransferase RgtA/B/C/D-like" evidence="9">
    <location>
        <begin position="73"/>
        <end position="223"/>
    </location>
</feature>
<dbReference type="AlphaFoldDB" id="A0A1F7Y2F1"/>
<evidence type="ECO:0000256" key="6">
    <source>
        <dbReference type="ARBA" id="ARBA00022989"/>
    </source>
</evidence>
<comment type="caution">
    <text evidence="10">The sequence shown here is derived from an EMBL/GenBank/DDBJ whole genome shotgun (WGS) entry which is preliminary data.</text>
</comment>